<keyword evidence="11 15" id="KW-0648">Protein biosynthesis</keyword>
<keyword evidence="10 15" id="KW-0067">ATP-binding</keyword>
<dbReference type="GO" id="GO:0000049">
    <property type="term" value="F:tRNA binding"/>
    <property type="evidence" value="ECO:0007669"/>
    <property type="project" value="InterPro"/>
</dbReference>
<dbReference type="GO" id="GO:0004822">
    <property type="term" value="F:isoleucine-tRNA ligase activity"/>
    <property type="evidence" value="ECO:0007669"/>
    <property type="project" value="UniProtKB-UniRule"/>
</dbReference>
<evidence type="ECO:0000256" key="14">
    <source>
        <dbReference type="ARBA" id="ARBA00048359"/>
    </source>
</evidence>
<dbReference type="Gene3D" id="3.90.740.10">
    <property type="entry name" value="Valyl/Leucyl/Isoleucyl-tRNA synthetase, editing domain"/>
    <property type="match status" value="1"/>
</dbReference>
<evidence type="ECO:0000256" key="3">
    <source>
        <dbReference type="ARBA" id="ARBA00007078"/>
    </source>
</evidence>
<keyword evidence="6 15" id="KW-0436">Ligase</keyword>
<dbReference type="Pfam" id="PF19302">
    <property type="entry name" value="DUF5915"/>
    <property type="match status" value="1"/>
</dbReference>
<dbReference type="Gene3D" id="3.40.50.620">
    <property type="entry name" value="HUPs"/>
    <property type="match status" value="2"/>
</dbReference>
<dbReference type="CDD" id="cd07961">
    <property type="entry name" value="Anticodon_Ia_Ile_ABEc"/>
    <property type="match status" value="1"/>
</dbReference>
<feature type="binding site" evidence="15">
    <location>
        <position position="801"/>
    </location>
    <ligand>
        <name>ATP</name>
        <dbReference type="ChEBI" id="CHEBI:30616"/>
    </ligand>
</feature>
<evidence type="ECO:0000256" key="10">
    <source>
        <dbReference type="ARBA" id="ARBA00022840"/>
    </source>
</evidence>
<evidence type="ECO:0000256" key="6">
    <source>
        <dbReference type="ARBA" id="ARBA00022598"/>
    </source>
</evidence>
<dbReference type="SUPFAM" id="SSF53254">
    <property type="entry name" value="Phosphoglycerate mutase-like"/>
    <property type="match status" value="1"/>
</dbReference>
<dbReference type="InterPro" id="IPR033709">
    <property type="entry name" value="Anticodon_Ile_ABEc"/>
</dbReference>
<dbReference type="SMART" id="SM00855">
    <property type="entry name" value="PGAM"/>
    <property type="match status" value="1"/>
</dbReference>
<feature type="domain" description="Aminoacyl-tRNA synthetase class Ia" evidence="16">
    <location>
        <begin position="15"/>
        <end position="494"/>
    </location>
</feature>
<dbReference type="InterPro" id="IPR014729">
    <property type="entry name" value="Rossmann-like_a/b/a_fold"/>
</dbReference>
<organism evidence="18 19">
    <name type="scientific">Candidatus Campbellbacteria bacterium CG22_combo_CG10-13_8_21_14_all_36_13</name>
    <dbReference type="NCBI Taxonomy" id="1974529"/>
    <lineage>
        <taxon>Bacteria</taxon>
        <taxon>Candidatus Campbelliibacteriota</taxon>
    </lineage>
</organism>
<dbReference type="GO" id="GO:0005524">
    <property type="term" value="F:ATP binding"/>
    <property type="evidence" value="ECO:0007669"/>
    <property type="project" value="UniProtKB-UniRule"/>
</dbReference>
<keyword evidence="12 15" id="KW-0030">Aminoacyl-tRNA synthetase</keyword>
<evidence type="ECO:0000313" key="19">
    <source>
        <dbReference type="Proteomes" id="UP000231143"/>
    </source>
</evidence>
<dbReference type="EMBL" id="PCTT01000031">
    <property type="protein sequence ID" value="PIP87039.1"/>
    <property type="molecule type" value="Genomic_DNA"/>
</dbReference>
<dbReference type="FunFam" id="3.40.50.620:FF:000063">
    <property type="entry name" value="Isoleucine--tRNA ligase"/>
    <property type="match status" value="1"/>
</dbReference>
<keyword evidence="5 15" id="KW-0963">Cytoplasm</keyword>
<feature type="domain" description="Methionyl/Valyl/Leucyl/Isoleucyl-tRNA synthetase anticodon-binding" evidence="17">
    <location>
        <begin position="881"/>
        <end position="1030"/>
    </location>
</feature>
<dbReference type="GO" id="GO:0006428">
    <property type="term" value="P:isoleucyl-tRNA aminoacylation"/>
    <property type="evidence" value="ECO:0007669"/>
    <property type="project" value="UniProtKB-UniRule"/>
</dbReference>
<dbReference type="InterPro" id="IPR013078">
    <property type="entry name" value="His_Pase_superF_clade-1"/>
</dbReference>
<dbReference type="Pfam" id="PF00133">
    <property type="entry name" value="tRNA-synt_1"/>
    <property type="match status" value="2"/>
</dbReference>
<comment type="subcellular location">
    <subcellularLocation>
        <location evidence="2 15">Cytoplasm</location>
    </subcellularLocation>
</comment>
<dbReference type="InterPro" id="IPR009080">
    <property type="entry name" value="tRNAsynth_Ia_anticodon-bd"/>
</dbReference>
<name>A0A2H0DZC0_9BACT</name>
<comment type="caution">
    <text evidence="18">The sequence shown here is derived from an EMBL/GenBank/DDBJ whole genome shotgun (WGS) entry which is preliminary data.</text>
</comment>
<dbReference type="SUPFAM" id="SSF50677">
    <property type="entry name" value="ValRS/IleRS/LeuRS editing domain"/>
    <property type="match status" value="1"/>
</dbReference>
<comment type="similarity">
    <text evidence="3 15">Belongs to the class-I aminoacyl-tRNA synthetase family. IleS type 2 subfamily.</text>
</comment>
<comment type="domain">
    <text evidence="15">IleRS has two distinct active sites: one for aminoacylation and one for editing. The misactivated valine is translocated from the active site to the editing site, which sterically excludes the correctly activated isoleucine. The single editing site contains two valyl binding pockets, one specific for each substrate (Val-AMP or Val-tRNA(Ile)).</text>
</comment>
<dbReference type="Pfam" id="PF00300">
    <property type="entry name" value="His_Phos_1"/>
    <property type="match status" value="1"/>
</dbReference>
<dbReference type="EC" id="6.1.1.5" evidence="15"/>
<evidence type="ECO:0000259" key="17">
    <source>
        <dbReference type="Pfam" id="PF08264"/>
    </source>
</evidence>
<dbReference type="SUPFAM" id="SSF47323">
    <property type="entry name" value="Anticodon-binding domain of a subclass of class I aminoacyl-tRNA synthetases"/>
    <property type="match status" value="1"/>
</dbReference>
<proteinExistence type="inferred from homology"/>
<evidence type="ECO:0000256" key="8">
    <source>
        <dbReference type="ARBA" id="ARBA00022741"/>
    </source>
</evidence>
<evidence type="ECO:0000313" key="18">
    <source>
        <dbReference type="EMBL" id="PIP87039.1"/>
    </source>
</evidence>
<dbReference type="PANTHER" id="PTHR42780:SF1">
    <property type="entry name" value="ISOLEUCINE--TRNA LIGASE, CYTOPLASMIC"/>
    <property type="match status" value="1"/>
</dbReference>
<evidence type="ECO:0000256" key="4">
    <source>
        <dbReference type="ARBA" id="ARBA00011245"/>
    </source>
</evidence>
<evidence type="ECO:0000256" key="15">
    <source>
        <dbReference type="HAMAP-Rule" id="MF_02003"/>
    </source>
</evidence>
<dbReference type="Pfam" id="PF08264">
    <property type="entry name" value="Anticodon_1"/>
    <property type="match status" value="1"/>
</dbReference>
<gene>
    <name evidence="15" type="primary">ileS</name>
    <name evidence="18" type="ORF">COW81_02365</name>
</gene>
<feature type="short sequence motif" description="'KMSKS' region" evidence="15">
    <location>
        <begin position="798"/>
        <end position="802"/>
    </location>
</feature>
<evidence type="ECO:0000256" key="7">
    <source>
        <dbReference type="ARBA" id="ARBA00022723"/>
    </source>
</evidence>
<evidence type="ECO:0000256" key="5">
    <source>
        <dbReference type="ARBA" id="ARBA00022490"/>
    </source>
</evidence>
<comment type="catalytic activity">
    <reaction evidence="14 15">
        <text>tRNA(Ile) + L-isoleucine + ATP = L-isoleucyl-tRNA(Ile) + AMP + diphosphate</text>
        <dbReference type="Rhea" id="RHEA:11060"/>
        <dbReference type="Rhea" id="RHEA-COMP:9666"/>
        <dbReference type="Rhea" id="RHEA-COMP:9695"/>
        <dbReference type="ChEBI" id="CHEBI:30616"/>
        <dbReference type="ChEBI" id="CHEBI:33019"/>
        <dbReference type="ChEBI" id="CHEBI:58045"/>
        <dbReference type="ChEBI" id="CHEBI:78442"/>
        <dbReference type="ChEBI" id="CHEBI:78528"/>
        <dbReference type="ChEBI" id="CHEBI:456215"/>
        <dbReference type="EC" id="6.1.1.5"/>
    </reaction>
</comment>
<dbReference type="PRINTS" id="PR00984">
    <property type="entry name" value="TRNASYNTHILE"/>
</dbReference>
<evidence type="ECO:0000256" key="11">
    <source>
        <dbReference type="ARBA" id="ARBA00022917"/>
    </source>
</evidence>
<dbReference type="InterPro" id="IPR002300">
    <property type="entry name" value="aa-tRNA-synth_Ia"/>
</dbReference>
<dbReference type="Gene3D" id="1.10.730.10">
    <property type="entry name" value="Isoleucyl-tRNA Synthetase, Domain 1"/>
    <property type="match status" value="1"/>
</dbReference>
<sequence length="1163" mass="134244">MESDKSERVLREEEIIKFWKDNQIFQKTLEKKADKGDFVFYEGPPTANGKPGIHHLEARAFKDAIPRYKTMRGFRVRRKAGWDTHGLPVEIEVEKELGIKSKGEIEDYGIDKFNKKCKENVWKYVDLWQHFSERVGYWVDMDDPYVTYYPDYMESLWWIIAEAHKKDLLYKDYKVLPWCPRCGTALSSHELAQGYSTVKDLSLTVKFELVDEPGTFILAWTTTPWTLPGNVALAVGEKIKYKKVKYADEFYILASERIAQVFKDKQYEEIEEIVGKDLVGLEYKPLFPFLKEIISEEQKPNLEKAYKVYSADFVTTEDGTGIVHTAVMYGVDDFNLGTNIGLPKQHLINEKGEFLAGTGFLAGRFVKELETEIEILKDLEKKGLFFAKEKYEHTYPFCWRCKTPLIYFARDSWYIKMTSLQDEMIASNNEINWEPAHIKEGRFGEWLFGIKDWAFSRERYWGTPLPIWESVDGSESVVVDSLETLKKHTKTSGNTYIVMRHGEAVNNVEKIVSDKVDNPHHLTDNGREQVRKSLETLIPKNIDIIITSPFVRTSETAEIAGEVLGISSENIIKDDRLIEIQTGGFNGKSHDEYHQEMQSKQNHFVCGDGACETLLDVKQRVGAFLYELESKYKDKNILIVTHGSPSWMLFASSYGHTNEETQSGDIIKNLTYLDNAEIRELDFVPLPHNENYERDLHRPYVDDVVLYSNKGTELRRVKEVADVWFDSGAMPFAEDHYPFENKEYINDAGFPADYISEAIDQTRGWFYTLHAVGAILGKGKAYSNVICLGHLLDAEGKKMSKSIGNVVDPFVMADKYGVDILRMWMYSINQPGDSKNFDEKTVDEMSKKILNLLENVVKFYLLYREEGLGDREQKMSDNVLDRWITAKVKELQILTTNSLDNYKLLEPARAIREFIGEFSQWYIRRSRDRFKSDDVKEKNEAIETTRFVLLELSKIMAPFMPFISEYIYETACGGEKGERRKESVHLEDWSEFKITDEEKELLINMQSVRDIVSLGLDARDKAGIKVRQPLASLKVKSQKSKVKNDDGLVQLIKDEINVKEVVFEDNEELSVELNTEITKELKREGDLREFLRALQDMRKEKGLVPDDLVETLTIHTDSVGEGFIKEFEAEIKKQVRVENISFEELSQGVDVTAGEMKYKALLS</sequence>
<dbReference type="InterPro" id="IPR002301">
    <property type="entry name" value="Ile-tRNA-ligase"/>
</dbReference>
<dbReference type="Proteomes" id="UP000231143">
    <property type="component" value="Unassembled WGS sequence"/>
</dbReference>
<dbReference type="Gene3D" id="3.40.50.1240">
    <property type="entry name" value="Phosphoglycerate mutase-like"/>
    <property type="match status" value="1"/>
</dbReference>
<dbReference type="GO" id="GO:0002161">
    <property type="term" value="F:aminoacyl-tRNA deacylase activity"/>
    <property type="evidence" value="ECO:0007669"/>
    <property type="project" value="InterPro"/>
</dbReference>
<dbReference type="InterPro" id="IPR013155">
    <property type="entry name" value="M/V/L/I-tRNA-synth_anticd-bd"/>
</dbReference>
<dbReference type="InterPro" id="IPR009008">
    <property type="entry name" value="Val/Leu/Ile-tRNA-synth_edit"/>
</dbReference>
<comment type="subunit">
    <text evidence="4 15">Monomer.</text>
</comment>
<dbReference type="SUPFAM" id="SSF52374">
    <property type="entry name" value="Nucleotidylyl transferase"/>
    <property type="match status" value="1"/>
</dbReference>
<accession>A0A2H0DZC0</accession>
<feature type="domain" description="Aminoacyl-tRNA synthetase class Ia" evidence="16">
    <location>
        <begin position="690"/>
        <end position="829"/>
    </location>
</feature>
<dbReference type="InterPro" id="IPR023586">
    <property type="entry name" value="Ile-tRNA-ligase_type2"/>
</dbReference>
<evidence type="ECO:0000256" key="2">
    <source>
        <dbReference type="ARBA" id="ARBA00004496"/>
    </source>
</evidence>
<evidence type="ECO:0000256" key="1">
    <source>
        <dbReference type="ARBA" id="ARBA00001947"/>
    </source>
</evidence>
<comment type="cofactor">
    <cofactor evidence="1 15">
        <name>Zn(2+)</name>
        <dbReference type="ChEBI" id="CHEBI:29105"/>
    </cofactor>
</comment>
<evidence type="ECO:0000256" key="9">
    <source>
        <dbReference type="ARBA" id="ARBA00022833"/>
    </source>
</evidence>
<dbReference type="PANTHER" id="PTHR42780">
    <property type="entry name" value="SOLEUCYL-TRNA SYNTHETASE"/>
    <property type="match status" value="1"/>
</dbReference>
<dbReference type="CDD" id="cd07067">
    <property type="entry name" value="HP_PGM_like"/>
    <property type="match status" value="1"/>
</dbReference>
<evidence type="ECO:0000259" key="16">
    <source>
        <dbReference type="Pfam" id="PF00133"/>
    </source>
</evidence>
<keyword evidence="9 15" id="KW-0862">Zinc</keyword>
<feature type="short sequence motif" description="'HIGH' region" evidence="15">
    <location>
        <begin position="45"/>
        <end position="55"/>
    </location>
</feature>
<evidence type="ECO:0000256" key="13">
    <source>
        <dbReference type="ARBA" id="ARBA00025217"/>
    </source>
</evidence>
<dbReference type="AlphaFoldDB" id="A0A2H0DZC0"/>
<dbReference type="HAMAP" id="MF_02003">
    <property type="entry name" value="Ile_tRNA_synth_type2"/>
    <property type="match status" value="1"/>
</dbReference>
<keyword evidence="7 15" id="KW-0479">Metal-binding</keyword>
<keyword evidence="8 15" id="KW-0547">Nucleotide-binding</keyword>
<comment type="function">
    <text evidence="13 15">Catalyzes the attachment of isoleucine to tRNA(Ile). As IleRS can inadvertently accommodate and process structurally similar amino acids such as valine, to avoid such errors it has two additional distinct tRNA(Ile)-dependent editing activities. One activity is designated as 'pretransfer' editing and involves the hydrolysis of activated Val-AMP. The other activity is designated 'posttransfer' editing and involves deacylation of mischarged Val-tRNA(Ile).</text>
</comment>
<dbReference type="GO" id="GO:0008270">
    <property type="term" value="F:zinc ion binding"/>
    <property type="evidence" value="ECO:0007669"/>
    <property type="project" value="UniProtKB-UniRule"/>
</dbReference>
<evidence type="ECO:0000256" key="12">
    <source>
        <dbReference type="ARBA" id="ARBA00023146"/>
    </source>
</evidence>
<dbReference type="GO" id="GO:0005737">
    <property type="term" value="C:cytoplasm"/>
    <property type="evidence" value="ECO:0007669"/>
    <property type="project" value="UniProtKB-SubCell"/>
</dbReference>
<reference evidence="18 19" key="1">
    <citation type="submission" date="2017-09" db="EMBL/GenBank/DDBJ databases">
        <title>Depth-based differentiation of microbial function through sediment-hosted aquifers and enrichment of novel symbionts in the deep terrestrial subsurface.</title>
        <authorList>
            <person name="Probst A.J."/>
            <person name="Ladd B."/>
            <person name="Jarett J.K."/>
            <person name="Geller-Mcgrath D.E."/>
            <person name="Sieber C.M."/>
            <person name="Emerson J.B."/>
            <person name="Anantharaman K."/>
            <person name="Thomas B.C."/>
            <person name="Malmstrom R."/>
            <person name="Stieglmeier M."/>
            <person name="Klingl A."/>
            <person name="Woyke T."/>
            <person name="Ryan C.M."/>
            <person name="Banfield J.F."/>
        </authorList>
    </citation>
    <scope>NUCLEOTIDE SEQUENCE [LARGE SCALE GENOMIC DNA]</scope>
    <source>
        <strain evidence="18">CG22_combo_CG10-13_8_21_14_all_36_13</strain>
    </source>
</reference>
<dbReference type="InterPro" id="IPR029033">
    <property type="entry name" value="His_PPase_superfam"/>
</dbReference>
<protein>
    <recommendedName>
        <fullName evidence="15">Isoleucine--tRNA ligase</fullName>
        <ecNumber evidence="15">6.1.1.5</ecNumber>
    </recommendedName>
    <alternativeName>
        <fullName evidence="15">Isoleucyl-tRNA synthetase</fullName>
        <shortName evidence="15">IleRS</shortName>
    </alternativeName>
</protein>